<dbReference type="PROSITE" id="PS51257">
    <property type="entry name" value="PROKAR_LIPOPROTEIN"/>
    <property type="match status" value="1"/>
</dbReference>
<keyword evidence="1" id="KW-0812">Transmembrane</keyword>
<dbReference type="InterPro" id="IPR011047">
    <property type="entry name" value="Quinoprotein_ADH-like_sf"/>
</dbReference>
<evidence type="ECO:0000256" key="1">
    <source>
        <dbReference type="SAM" id="Phobius"/>
    </source>
</evidence>
<dbReference type="PANTHER" id="PTHR42754:SF1">
    <property type="entry name" value="LIPOPROTEIN"/>
    <property type="match status" value="1"/>
</dbReference>
<keyword evidence="1" id="KW-1133">Transmembrane helix</keyword>
<evidence type="ECO:0000313" key="2">
    <source>
        <dbReference type="EMBL" id="OGY93051.1"/>
    </source>
</evidence>
<accession>A0A1G2BVI1</accession>
<organism evidence="2 3">
    <name type="scientific">Candidatus Komeilibacteria bacterium RIFCSPLOWO2_02_FULL_48_11</name>
    <dbReference type="NCBI Taxonomy" id="1798553"/>
    <lineage>
        <taxon>Bacteria</taxon>
        <taxon>Candidatus Komeiliibacteriota</taxon>
    </lineage>
</organism>
<protein>
    <submittedName>
        <fullName evidence="2">Uncharacterized protein</fullName>
    </submittedName>
</protein>
<dbReference type="Proteomes" id="UP000178109">
    <property type="component" value="Unassembled WGS sequence"/>
</dbReference>
<dbReference type="SUPFAM" id="SSF50998">
    <property type="entry name" value="Quinoprotein alcohol dehydrogenase-like"/>
    <property type="match status" value="1"/>
</dbReference>
<dbReference type="EMBL" id="MHKO01000006">
    <property type="protein sequence ID" value="OGY93051.1"/>
    <property type="molecule type" value="Genomic_DNA"/>
</dbReference>
<proteinExistence type="predicted"/>
<dbReference type="PANTHER" id="PTHR42754">
    <property type="entry name" value="ENDOGLUCANASE"/>
    <property type="match status" value="1"/>
</dbReference>
<evidence type="ECO:0000313" key="3">
    <source>
        <dbReference type="Proteomes" id="UP000178109"/>
    </source>
</evidence>
<gene>
    <name evidence="2" type="ORF">A3H70_05410</name>
</gene>
<feature type="transmembrane region" description="Helical" evidence="1">
    <location>
        <begin position="7"/>
        <end position="26"/>
    </location>
</feature>
<name>A0A1G2BVI1_9BACT</name>
<keyword evidence="1" id="KW-0472">Membrane</keyword>
<reference evidence="2 3" key="1">
    <citation type="journal article" date="2016" name="Nat. Commun.">
        <title>Thousands of microbial genomes shed light on interconnected biogeochemical processes in an aquifer system.</title>
        <authorList>
            <person name="Anantharaman K."/>
            <person name="Brown C.T."/>
            <person name="Hug L.A."/>
            <person name="Sharon I."/>
            <person name="Castelle C.J."/>
            <person name="Probst A.J."/>
            <person name="Thomas B.C."/>
            <person name="Singh A."/>
            <person name="Wilkins M.J."/>
            <person name="Karaoz U."/>
            <person name="Brodie E.L."/>
            <person name="Williams K.H."/>
            <person name="Hubbard S.S."/>
            <person name="Banfield J.F."/>
        </authorList>
    </citation>
    <scope>NUCLEOTIDE SEQUENCE [LARGE SCALE GENOMIC DNA]</scope>
</reference>
<dbReference type="AlphaFoldDB" id="A0A1G2BVI1"/>
<sequence>MTKQKIIFDVVLPIAIVGLTACFIISNIPKNSLVLAADTASNSRTLGETISNTQVSICSTAPVISPTVIKTYRMRDRADGYGMLAAKDGGYVLTGDTVLSSGMGVWNAFVVKTDVKGNALWSRQFGSKSAAQGVLADTKRPVVQTKDGNFVVAVDIIDFYDAKYESKKELWGDVLVAKLNTKGNVVWSTMVGDYSMDFPQKLWATSDGGVILLAKLKQIVGISQGQEIGDSGAVPDYSVVIKFDKNGKTQWSKKMNWVATDMKYLPDGSFIALADIDTRVTEQADLGTDIAMGNLPAVIKLDKSLNVLWAKSIETPAMEQMMATSTASGAPEYYKVKMRVSAGDFRAVEQAPDGGFIAFGRYFSATQLISGNSSVSSLIESIPFVAVKISPEGEYQWAKSLKTFNSSMSIDFKVTKTNNNEFVLLRNITSKSGFSSLEGMAGNLELVRTDANFNPRWIKKINIEQDITGSDIQATKDGGVAASGRIITTAKHMIMGSPEPWEETFLIKADVNGNVSGVKNVANSTQVSLEDQSSYLIMQPMSVKVSSFNLAINKKVNAKVSNIKNTIRTNTAYKSSKVAPSCSYLTATQSSASPTAKTWPQINFESAKEVAAIGEKNQPINEELLPILKEVFGDKVKLKDSLPGMWLTYVFPRPDTRADVEAIQKKYEELGYKITSSDGGDLWVSKIGLTLHLEFSIQNSMAGKLEVRF</sequence>
<dbReference type="STRING" id="1798553.A3H70_05410"/>
<comment type="caution">
    <text evidence="2">The sequence shown here is derived from an EMBL/GenBank/DDBJ whole genome shotgun (WGS) entry which is preliminary data.</text>
</comment>